<protein>
    <submittedName>
        <fullName evidence="2">Deoxyribonuclease NucA/NucB</fullName>
    </submittedName>
</protein>
<reference evidence="2 3" key="1">
    <citation type="journal article" date="2015" name="Genome Announc.">
        <title>Complete Genome Sequence of the Type Strain Corynebacterium testudinoris DSM 44614, Recovered from Necrotic Lesions in the Mouth of a Tortoise.</title>
        <authorList>
            <person name="Ruckert C."/>
            <person name="Kriete M."/>
            <person name="Jaenicke S."/>
            <person name="Winkler A."/>
            <person name="Tauch A."/>
        </authorList>
    </citation>
    <scope>NUCLEOTIDE SEQUENCE [LARGE SCALE GENOMIC DNA]</scope>
    <source>
        <strain evidence="2 3">DSM 44614</strain>
    </source>
</reference>
<name>A0A0G3H9F8_9CORY</name>
<organism evidence="2 3">
    <name type="scientific">Corynebacterium testudinoris</name>
    <dbReference type="NCBI Taxonomy" id="136857"/>
    <lineage>
        <taxon>Bacteria</taxon>
        <taxon>Bacillati</taxon>
        <taxon>Actinomycetota</taxon>
        <taxon>Actinomycetes</taxon>
        <taxon>Mycobacteriales</taxon>
        <taxon>Corynebacteriaceae</taxon>
        <taxon>Corynebacterium</taxon>
    </lineage>
</organism>
<evidence type="ECO:0000259" key="1">
    <source>
        <dbReference type="Pfam" id="PF14040"/>
    </source>
</evidence>
<dbReference type="PATRIC" id="fig|136857.5.peg.307"/>
<sequence>MLTRVTGGEITANRDAVCRGAARRQLEAEQPKPADMDRPSCDEYPFASSIEGGAGAHTMWVPQKENDQQGLKMSAFYRNNQVQSGDNYVVEVIP</sequence>
<dbReference type="Pfam" id="PF14040">
    <property type="entry name" value="DNase_NucA_NucB"/>
    <property type="match status" value="1"/>
</dbReference>
<keyword evidence="3" id="KW-1185">Reference proteome</keyword>
<reference evidence="3" key="2">
    <citation type="submission" date="2015-05" db="EMBL/GenBank/DDBJ databases">
        <title>Complete genome sequence of Corynebacterium testudinoris DSM 44614, recovered from necrotic lesions in the mouth of a tortoise.</title>
        <authorList>
            <person name="Ruckert C."/>
            <person name="Albersmeier A."/>
            <person name="Winkler A."/>
            <person name="Tauch A."/>
        </authorList>
    </citation>
    <scope>NUCLEOTIDE SEQUENCE [LARGE SCALE GENOMIC DNA]</scope>
    <source>
        <strain evidence="3">DSM 44614</strain>
    </source>
</reference>
<dbReference type="InterPro" id="IPR029476">
    <property type="entry name" value="DNase_NucA_NucB"/>
</dbReference>
<evidence type="ECO:0000313" key="2">
    <source>
        <dbReference type="EMBL" id="AKK07772.1"/>
    </source>
</evidence>
<accession>A0A0G3H9F8</accession>
<dbReference type="EMBL" id="CP011545">
    <property type="protein sequence ID" value="AKK07772.1"/>
    <property type="molecule type" value="Genomic_DNA"/>
</dbReference>
<dbReference type="STRING" id="136857.CTEST_01560"/>
<proteinExistence type="predicted"/>
<dbReference type="Proteomes" id="UP000035540">
    <property type="component" value="Chromosome"/>
</dbReference>
<dbReference type="AlphaFoldDB" id="A0A0G3H9F8"/>
<dbReference type="KEGG" id="cted:CTEST_01560"/>
<feature type="domain" description="Deoxyribonuclease NucA/NucB" evidence="1">
    <location>
        <begin position="14"/>
        <end position="90"/>
    </location>
</feature>
<evidence type="ECO:0000313" key="3">
    <source>
        <dbReference type="Proteomes" id="UP000035540"/>
    </source>
</evidence>
<gene>
    <name evidence="2" type="ORF">CTEST_01560</name>
</gene>